<sequence>MAHGKRDLPFEWINAETRQCCINRNELSQDGSEILTASTTFDTSGSSYICKRRKLLKNSVVIFPLEVEVNEVPVFAAKTGPSDIQVEDTIDDGTSASSLSADKSVLEFNGGNASVLNSQNFSKNPCSEVKVFIKPDVNTNSKSVSFGKEDLRSDGSLREPDIQFGSVIKTNEANHITESLSHDIQGSKVSNQELFLKELCISVLRSNGLLERACRKRSCASTDVLGIGSDIGYTQSCKQCSLSENILIMLVCDQCEEAFHVSCCKPKLRMLPIDEWFCHSCSKMNCNLSNKKSVSNSCITRSYTASRFGSGPIAHMLKHTESYASKVRIGKYFQAEVPDWRDQISNFLVKFPLPKSASNWLQCLEVLYDDSRECVKGTICGKWRRAPFAEVQTDVWECSCAVLWDPAHADCAVPQELETEQVLQHLKQIEKLKSRLASRKRTSVMPLETGGN</sequence>
<dbReference type="Pfam" id="PF00628">
    <property type="entry name" value="PHD"/>
    <property type="match status" value="1"/>
</dbReference>
<dbReference type="InterPro" id="IPR019787">
    <property type="entry name" value="Znf_PHD-finger"/>
</dbReference>
<dbReference type="PROSITE" id="PS01359">
    <property type="entry name" value="ZF_PHD_1"/>
    <property type="match status" value="1"/>
</dbReference>
<evidence type="ECO:0008006" key="9">
    <source>
        <dbReference type="Google" id="ProtNLM"/>
    </source>
</evidence>
<dbReference type="Gene3D" id="3.30.40.100">
    <property type="match status" value="1"/>
</dbReference>
<feature type="domain" description="CW-type" evidence="6">
    <location>
        <begin position="354"/>
        <end position="419"/>
    </location>
</feature>
<evidence type="ECO:0000256" key="4">
    <source>
        <dbReference type="PROSITE-ProRule" id="PRU00146"/>
    </source>
</evidence>
<dbReference type="OrthoDB" id="787137at2759"/>
<evidence type="ECO:0000256" key="2">
    <source>
        <dbReference type="ARBA" id="ARBA00022771"/>
    </source>
</evidence>
<reference evidence="7 8" key="1">
    <citation type="submission" date="2019-06" db="EMBL/GenBank/DDBJ databases">
        <title>A chromosomal-level reference genome of Carpinus fangiana (Coryloideae, Betulaceae).</title>
        <authorList>
            <person name="Yang X."/>
            <person name="Wang Z."/>
            <person name="Zhang L."/>
            <person name="Hao G."/>
            <person name="Liu J."/>
            <person name="Yang Y."/>
        </authorList>
    </citation>
    <scope>NUCLEOTIDE SEQUENCE [LARGE SCALE GENOMIC DNA]</scope>
    <source>
        <strain evidence="7">Cfa_2016G</strain>
        <tissue evidence="7">Leaf</tissue>
    </source>
</reference>
<dbReference type="InterPro" id="IPR011124">
    <property type="entry name" value="Znf_CW"/>
</dbReference>
<dbReference type="InterPro" id="IPR001965">
    <property type="entry name" value="Znf_PHD"/>
</dbReference>
<feature type="domain" description="PHD-type" evidence="5">
    <location>
        <begin position="234"/>
        <end position="284"/>
    </location>
</feature>
<dbReference type="SUPFAM" id="SSF57903">
    <property type="entry name" value="FYVE/PHD zinc finger"/>
    <property type="match status" value="1"/>
</dbReference>
<dbReference type="GO" id="GO:0008270">
    <property type="term" value="F:zinc ion binding"/>
    <property type="evidence" value="ECO:0007669"/>
    <property type="project" value="UniProtKB-KW"/>
</dbReference>
<evidence type="ECO:0000313" key="7">
    <source>
        <dbReference type="EMBL" id="KAE8125915.1"/>
    </source>
</evidence>
<protein>
    <recommendedName>
        <fullName evidence="9">PHD-type domain-containing protein</fullName>
    </recommendedName>
</protein>
<evidence type="ECO:0000259" key="6">
    <source>
        <dbReference type="PROSITE" id="PS51050"/>
    </source>
</evidence>
<evidence type="ECO:0000259" key="5">
    <source>
        <dbReference type="PROSITE" id="PS50016"/>
    </source>
</evidence>
<gene>
    <name evidence="7" type="ORF">FH972_020676</name>
</gene>
<dbReference type="PROSITE" id="PS51050">
    <property type="entry name" value="ZF_CW"/>
    <property type="match status" value="1"/>
</dbReference>
<dbReference type="InterPro" id="IPR013083">
    <property type="entry name" value="Znf_RING/FYVE/PHD"/>
</dbReference>
<keyword evidence="2 4" id="KW-0863">Zinc-finger</keyword>
<evidence type="ECO:0000313" key="8">
    <source>
        <dbReference type="Proteomes" id="UP000327013"/>
    </source>
</evidence>
<keyword evidence="8" id="KW-1185">Reference proteome</keyword>
<organism evidence="7 8">
    <name type="scientific">Carpinus fangiana</name>
    <dbReference type="NCBI Taxonomy" id="176857"/>
    <lineage>
        <taxon>Eukaryota</taxon>
        <taxon>Viridiplantae</taxon>
        <taxon>Streptophyta</taxon>
        <taxon>Embryophyta</taxon>
        <taxon>Tracheophyta</taxon>
        <taxon>Spermatophyta</taxon>
        <taxon>Magnoliopsida</taxon>
        <taxon>eudicotyledons</taxon>
        <taxon>Gunneridae</taxon>
        <taxon>Pentapetalae</taxon>
        <taxon>rosids</taxon>
        <taxon>fabids</taxon>
        <taxon>Fagales</taxon>
        <taxon>Betulaceae</taxon>
        <taxon>Carpinus</taxon>
    </lineage>
</organism>
<accession>A0A5N6RU73</accession>
<dbReference type="Gene3D" id="3.30.40.10">
    <property type="entry name" value="Zinc/RING finger domain, C3HC4 (zinc finger)"/>
    <property type="match status" value="1"/>
</dbReference>
<dbReference type="InterPro" id="IPR011011">
    <property type="entry name" value="Znf_FYVE_PHD"/>
</dbReference>
<dbReference type="EMBL" id="CM017328">
    <property type="protein sequence ID" value="KAE8125915.1"/>
    <property type="molecule type" value="Genomic_DNA"/>
</dbReference>
<dbReference type="InterPro" id="IPR019786">
    <property type="entry name" value="Zinc_finger_PHD-type_CS"/>
</dbReference>
<keyword evidence="3" id="KW-0862">Zinc</keyword>
<proteinExistence type="predicted"/>
<dbReference type="SMART" id="SM00249">
    <property type="entry name" value="PHD"/>
    <property type="match status" value="1"/>
</dbReference>
<evidence type="ECO:0000256" key="3">
    <source>
        <dbReference type="ARBA" id="ARBA00022833"/>
    </source>
</evidence>
<dbReference type="FunFam" id="3.30.40.100:FF:000005">
    <property type="entry name" value="uncharacterized protein LOC106759733 isoform X4"/>
    <property type="match status" value="1"/>
</dbReference>
<keyword evidence="1" id="KW-0479">Metal-binding</keyword>
<dbReference type="AlphaFoldDB" id="A0A5N6RU73"/>
<name>A0A5N6RU73_9ROSI</name>
<dbReference type="PROSITE" id="PS50016">
    <property type="entry name" value="ZF_PHD_2"/>
    <property type="match status" value="1"/>
</dbReference>
<dbReference type="Proteomes" id="UP000327013">
    <property type="component" value="Chromosome 8"/>
</dbReference>
<evidence type="ECO:0000256" key="1">
    <source>
        <dbReference type="ARBA" id="ARBA00022723"/>
    </source>
</evidence>